<gene>
    <name evidence="2" type="ORF">GGX14DRAFT_466432</name>
</gene>
<keyword evidence="1" id="KW-0812">Transmembrane</keyword>
<reference evidence="2" key="1">
    <citation type="submission" date="2023-03" db="EMBL/GenBank/DDBJ databases">
        <title>Massive genome expansion in bonnet fungi (Mycena s.s.) driven by repeated elements and novel gene families across ecological guilds.</title>
        <authorList>
            <consortium name="Lawrence Berkeley National Laboratory"/>
            <person name="Harder C.B."/>
            <person name="Miyauchi S."/>
            <person name="Viragh M."/>
            <person name="Kuo A."/>
            <person name="Thoen E."/>
            <person name="Andreopoulos B."/>
            <person name="Lu D."/>
            <person name="Skrede I."/>
            <person name="Drula E."/>
            <person name="Henrissat B."/>
            <person name="Morin E."/>
            <person name="Kohler A."/>
            <person name="Barry K."/>
            <person name="LaButti K."/>
            <person name="Morin E."/>
            <person name="Salamov A."/>
            <person name="Lipzen A."/>
            <person name="Mereny Z."/>
            <person name="Hegedus B."/>
            <person name="Baldrian P."/>
            <person name="Stursova M."/>
            <person name="Weitz H."/>
            <person name="Taylor A."/>
            <person name="Grigoriev I.V."/>
            <person name="Nagy L.G."/>
            <person name="Martin F."/>
            <person name="Kauserud H."/>
        </authorList>
    </citation>
    <scope>NUCLEOTIDE SEQUENCE</scope>
    <source>
        <strain evidence="2">9144</strain>
    </source>
</reference>
<protein>
    <submittedName>
        <fullName evidence="2">Uncharacterized protein</fullName>
    </submittedName>
</protein>
<comment type="caution">
    <text evidence="2">The sequence shown here is derived from an EMBL/GenBank/DDBJ whole genome shotgun (WGS) entry which is preliminary data.</text>
</comment>
<name>A0AAD6V996_9AGAR</name>
<dbReference type="Proteomes" id="UP001219525">
    <property type="component" value="Unassembled WGS sequence"/>
</dbReference>
<evidence type="ECO:0000313" key="2">
    <source>
        <dbReference type="EMBL" id="KAJ7200569.1"/>
    </source>
</evidence>
<dbReference type="AlphaFoldDB" id="A0AAD6V996"/>
<evidence type="ECO:0000256" key="1">
    <source>
        <dbReference type="SAM" id="Phobius"/>
    </source>
</evidence>
<keyword evidence="3" id="KW-1185">Reference proteome</keyword>
<feature type="transmembrane region" description="Helical" evidence="1">
    <location>
        <begin position="6"/>
        <end position="27"/>
    </location>
</feature>
<proteinExistence type="predicted"/>
<keyword evidence="1" id="KW-0472">Membrane</keyword>
<keyword evidence="1" id="KW-1133">Transmembrane helix</keyword>
<organism evidence="2 3">
    <name type="scientific">Mycena pura</name>
    <dbReference type="NCBI Taxonomy" id="153505"/>
    <lineage>
        <taxon>Eukaryota</taxon>
        <taxon>Fungi</taxon>
        <taxon>Dikarya</taxon>
        <taxon>Basidiomycota</taxon>
        <taxon>Agaricomycotina</taxon>
        <taxon>Agaricomycetes</taxon>
        <taxon>Agaricomycetidae</taxon>
        <taxon>Agaricales</taxon>
        <taxon>Marasmiineae</taxon>
        <taxon>Mycenaceae</taxon>
        <taxon>Mycena</taxon>
    </lineage>
</organism>
<evidence type="ECO:0000313" key="3">
    <source>
        <dbReference type="Proteomes" id="UP001219525"/>
    </source>
</evidence>
<sequence>MQPLLETWGVLDAVGFWCLGLVCWVCGGKRRSGESPPARRPSNRGICVIDRTPRALFIPYADKTDIKNRNASFSAPKSTLDGVEPPRSARYPGVLDARYWRRRCKASIVFDRSGTK</sequence>
<dbReference type="EMBL" id="JARJCW010000062">
    <property type="protein sequence ID" value="KAJ7200569.1"/>
    <property type="molecule type" value="Genomic_DNA"/>
</dbReference>
<accession>A0AAD6V996</accession>